<feature type="region of interest" description="Disordered" evidence="2">
    <location>
        <begin position="605"/>
        <end position="678"/>
    </location>
</feature>
<feature type="compositionally biased region" description="Acidic residues" evidence="2">
    <location>
        <begin position="2579"/>
        <end position="2596"/>
    </location>
</feature>
<protein>
    <submittedName>
        <fullName evidence="3">Uncharacterized protein</fullName>
    </submittedName>
</protein>
<accession>A0ABR1FN31</accession>
<feature type="compositionally biased region" description="Basic residues" evidence="2">
    <location>
        <begin position="1644"/>
        <end position="1655"/>
    </location>
</feature>
<feature type="compositionally biased region" description="Basic and acidic residues" evidence="2">
    <location>
        <begin position="1246"/>
        <end position="1261"/>
    </location>
</feature>
<feature type="compositionally biased region" description="Basic residues" evidence="2">
    <location>
        <begin position="1622"/>
        <end position="1634"/>
    </location>
</feature>
<feature type="region of interest" description="Disordered" evidence="2">
    <location>
        <begin position="4310"/>
        <end position="4348"/>
    </location>
</feature>
<feature type="compositionally biased region" description="Basic residues" evidence="2">
    <location>
        <begin position="4326"/>
        <end position="4336"/>
    </location>
</feature>
<keyword evidence="4" id="KW-1185">Reference proteome</keyword>
<feature type="region of interest" description="Disordered" evidence="2">
    <location>
        <begin position="2793"/>
        <end position="2859"/>
    </location>
</feature>
<feature type="compositionally biased region" description="Basic residues" evidence="2">
    <location>
        <begin position="1593"/>
        <end position="1607"/>
    </location>
</feature>
<reference evidence="3 4" key="1">
    <citation type="submission" date="2024-03" db="EMBL/GenBank/DDBJ databases">
        <title>Aureococcus anophagefferens CCMP1851 and Kratosvirus quantuckense: Draft genome of a second virus-susceptible host strain in the model system.</title>
        <authorList>
            <person name="Chase E."/>
            <person name="Truchon A.R."/>
            <person name="Schepens W."/>
            <person name="Wilhelm S.W."/>
        </authorList>
    </citation>
    <scope>NUCLEOTIDE SEQUENCE [LARGE SCALE GENOMIC DNA]</scope>
    <source>
        <strain evidence="3 4">CCMP1851</strain>
    </source>
</reference>
<feature type="compositionally biased region" description="Basic residues" evidence="2">
    <location>
        <begin position="1663"/>
        <end position="1673"/>
    </location>
</feature>
<dbReference type="EMBL" id="JBBJCI010000354">
    <property type="protein sequence ID" value="KAK7233894.1"/>
    <property type="molecule type" value="Genomic_DNA"/>
</dbReference>
<evidence type="ECO:0000256" key="1">
    <source>
        <dbReference type="SAM" id="Coils"/>
    </source>
</evidence>
<comment type="caution">
    <text evidence="3">The sequence shown here is derived from an EMBL/GenBank/DDBJ whole genome shotgun (WGS) entry which is preliminary data.</text>
</comment>
<feature type="compositionally biased region" description="Acidic residues" evidence="2">
    <location>
        <begin position="933"/>
        <end position="949"/>
    </location>
</feature>
<feature type="region of interest" description="Disordered" evidence="2">
    <location>
        <begin position="528"/>
        <end position="550"/>
    </location>
</feature>
<feature type="region of interest" description="Disordered" evidence="2">
    <location>
        <begin position="1236"/>
        <end position="1400"/>
    </location>
</feature>
<feature type="compositionally biased region" description="Low complexity" evidence="2">
    <location>
        <begin position="1484"/>
        <end position="1516"/>
    </location>
</feature>
<sequence>MRRHVAESSKRHLMPLPKHPDLDDDAGGKRARGKRHKEEERPLHVASEPTTLERKYELKNDLASTTSRIDALVADYDRSDAILAGGAPLVGPEERKYVESILSDSAATKRSLKNALLDVSEWQRTMTDARLVETVEAEAEVAQLQKSMRSGWDLLTEAHTHSKKTLGMLEKAVTKAKEDGAKAATDAMEKSKNSGDLRKTGAARHARELKGLQAEVEKLTHQLAIAHDGIARADAHGESMAKMARDAKDSAQTIKEEYGHELDQLNALVANFQQADRIAHLGWRDAQAKAALDEIQDLSNSKDSPAELKRVREQLCANQIFNPTSILIDFDLTELENFKVWSGRPKPVVDFHTGEQNEKLKKELDDHRKQLGDVESELRSNKGVLSTVQHELETLKVKDKKPKKGAHAKPEKMTTDLLHGDDPPLQELQKALLKEIGRGCEPDVLKELTTKIGSAAAATEKRAKKAEADAEKAKNAAPAVVAAPAPAADAPDLSWDLDRARETIADLEQQLGMKTSELEFVKDKRAKERAEYAKKKPAEDAAPSVTKEEVAALEGERDALQAQVEAAQTKLADLAKKAEFKVAELKRLDDRKKTAEAAVERLNGEQADLMATQEKTQDATARMQKKLEDARKAGKKEAPKEEVKAEAPLELQIDDQGSVASSVSLDNGSPGKKKNPEALAYSQAMDALVSVMPRAAKESEIPNFKGSDLGRFPLVSAGFWTSDHLSERSRSVDVMPEPVREAVLAGYKEKIKTEKAEAKAIAKAEMLSSLESNRGDPRASRAIKNNARASAANWRNIRATAKMGRGTVNARSTQQNLGYGYSPTSEFKKKQRERQPPKDRSPDRGSPPPKDPEPTTREKKKREMVGYKKKDRTPKRPGAPLDPAEAKRKAEALKERRRKDRERVQELKREEREKRRERKNRKRADEGLPPIESVDDDDDDDEEDFDDSYPESYAGSEPDEPFVRPSEVFGSSRLQTNASWDDVVGEDRLSNRGAFREETPEHYGGRLTNSFDEYEDEDDDSFVEIDEEDEVEKILNTYLKPAEQRHAHVQQRRSSLCGRDLAKIHEDYHANDGANLEEDDHEDLHHAIVNDDDHAFVHGQIEEIYAARVKADLDAVKEKLAKTEGELDAERQEKLELATKSAEQAREIAELNLFLKKAEKLLVEVRKRDASDPSKGQPKEGFGSHRANQQEDAHRRAMEETINMANAMKKSKVHQAAATVKSLIRMEGPAAEHLVAEQIDGQVSEEDVKKERSKSFKDIGKKMTNSRSLLKKFAGKKKKKAEDVPEEEAPEDGDDDAPGEAGPTRLGNRNRFLGKKAKNAKALDVPEPIPGSPSKADGAAASPVQPDDPPPYDDPDAAIDPATGDPEGFFIPVDDEGNAIPGVAPVRWGDPTGPKYGSDNTHVRYVRVSSLPQVEGERPKSVGRPFFAFEYAEALQRSRPGVAGVHLPTPDGLTPLPTAPATPDAAAGGAETPVVIVQRDTLRPDVAADGEAPDAADAAPEAAGRAPTPSEALNAGGATGAAKGGVTLEDGGDSEEALLKPKTPGTVAGGLSKAESSLTLEDSSRVSVVDGASAAKAAEHAPEPPPGSDPTSRARRATRAPGHGRRVARVDGGGVVDGGVAPRRRRRGARRGAGRGRGGAGARGRGRAGAARRRGAGASVAARPRRAVRRRGSRAVGAGAVGAGRGRGGGEPRVDGRGVRRVGAGGARRRGEADGHTRGEERAAARVREDLREVAVAEPPREAAAAAPPAPEVRVVEKQTVRLMKDPAAELEIRRLQKELEQMQKAAAQSMAALSRKTGVNVAAALEASKHVFKEERVRGDAAKKDVAAKVVEIVAERAGIEAADRDEIAELIVLHDYVEGVEAVVENVKSGVDAAKATRVSRAKDGRRVSVAARPGSMKQVPAAPEPRETAGAEAPPVEDVPAAAEPPKEKVIEAHEVAHRDPEEDPTEPQILAPHVSHKAGEELHHLAQGQDMINVSVDIGNRGPRGMSAADKATIAKLESHVALLRECMEKQREAMLAAAMTRFDRPPKSKWANLHKLMAEVQIDSDDDDDDDDRAELEDVDQSAVARFASQIKGFQMANRTEPTQAAAGDLEITGHKSKHIDEEGDDEPIPLNSILEELRRSKFTRPQKETSKQDAALADAGRELAAVRDALINDMREGLHEQLGRMPATAARTAKLFDKQANALEHLHKDLADDAEHEAPIEEYHAEAVDAEDAAWDVVDEQRAELTASKLTLKQALNRSRMAITTANRLRKMKKFQDMDPESRGSLKFTDAERTILADDAAEKQGKAMEIAAGTVEQMMTGVTSLEAGDPEELDDDEERELVYQAFNPLTAKKVRAKAKKLAAKTGVVEAPDGHVDVDEETMKHLREHENARIQAQLKQLRSIIPKEDGGDTTDADSVQLHLNQLSALALAAGVNPQAVAQLNPYAAAPAPKKKKLKLNFTPLHTDAPQTARKDEPPEVIEPDDEYEEAEETTVNVDRMVNQLFDIADGGLDDIGEDEEEDFAYEGFGQPISVNAMSSSIVGHVARLSAPSVDGAEKAAEEFFERAAQNEVSRLEEALERARVKAEESLRDDVIEEEDEDDEPEEEDDDGPLPRESTRSVRELMRKGKKKSPKEIRQEQEMKKLQKELVDARLQLERLNEDKRARGMRAAAGAAAAMQGYRRSGRKQGSLKTAGFSFGRPPADASGETTVVYRDPRLDDIKTYDGVLQSMLSEIRSNVNAESDASERAAADAQANRATTSRMSKYGANIESQLNELAAVMAERQNVLASVMRGAPPAMPTRIIKVGAKKKKGRNSAKGFKGFVPPGAMLPGQDNGRQSMKADAPHEEPPPTAAPPPEPGAAPDEGGAFMTPGDVGSLKEQAIKMAMATLKKQMPDFDKDMAAFVEQATEQMLAVVSAQTAELEKREIAVEQALARANEATRLREEAHGHVETKKAHEVAKIRYVTDQVTTAKTLLERGQLDESVDFLEKVSPPVPEPLPEMKPIPHVRKKEGPAFGNNLMQQVTEQLRPGSPAAAPQLQVRKRTTRVTNAVGAVVAVDTAARPHLEFASLEHLLDELHTSAMDNWASGGDGAPSRPNTQERRRRAEARRKREEGATAEIREFSDRLRRQRSSIREEYQHHVDERVEAFVKNEMHENGAEAKRIANEIKQQIAKAQHDKVRLSTDQVADGLAAHLDELGSEAADDVARRVTAVAHDADAMEKLLFDEMNSVSSKNAFSIKKKQRRAEAADEEDDDDDDPDSDFKRNFDREMSLRFKDRSRESVRDGPVGRVVSRLGKDARLGTAYDAQLAAAMAEIAGDIAERWGVADASKCADLVAKTVEDMVAYARRSRANASAGSIVVSRLGEAVASEINAFTKDQRSGADLTDADIEGIVSLVDEALAAKMVHREVHQESAAQQVIKYISGDISDNMSTQIRNLVASELASMAQQIGTSIARQLGADAQTTANVGKIISSHVKDNGRKGKGGVGVVIVDQLRTIIDTQRRATELMLQQRPQERVLVAGRSPTASPEPPREPAPHEFAPIRDDDGAAASPGKHAKKPKSPKKHHHSKKPEDPAAPDAADDDEAAASSDSDDEAAPPAVQEDEEFEETLTAVLAAVGDEEEPTLAVSSKALGGLEVEHESLVSLKEELLTLQRAHERAQAQTPDAAVDDDVREEVLVKLEVVNERLATVEEVRDEITGSIKGWGIDALVVARHENDKLARKAKAMAGWLAAVGNDGGNDAYKTYEGTSRAMAREIDARGGWRAALTLSDGSLNEDIDPTVWPPADAFKIMEQLMLYYKEEVNAQANAKFDAEDELLELRKKVKEQTQELEDKGAKLTKAQASMKHLAKGGKPRKSMFEAAASSNAVMHEGKMIDADQVGADDFDVDAFLKRPEGMADGRMTLDHLNKWQDERVAAASLRVEVAKVLSLVLGSPMALLVQRPMPDVDLDPITKFKDDMKRTAFGKKQLGNKASLFDADAIAEKSVDSSQYTLGIHAARKEKKAETSLRLRNAPAKAPVLLEDPVDVGPGPVEPPPDPKPGDAPPANHYADEIAVHYGPRNMEKAQSLLETVRRGMRGMKGYDGSEKDNERVHRTVVGALNKDKGDVTTLREILDRVVRREKEQRSQIDLLEREVGVIVRSQVENQRRVDALEAAYESESASDVVANLRAEIRSCHEDAERSEATIASLQETLAETNADDGQLERLEYMMAKYRDVAEIHGALLPQYAAVDEELEAVRTMSRLRKFKAGERDPLEAKAGQLQDRKDELEHRLLVIFREVQEVEKLMRQGGAAVESGAVAAARARARARARAPVRSLLDPLPIVPKSVSDPSSRPSAAAACCRRRRASRGARRAPTQKTQPGRVESYRSLANLAAKVTTKPRRDPEEDAAQVLNEATLKLKYNVMAGLEDRHKLRPLRNLPSTSIKRFQSRTG</sequence>
<proteinExistence type="predicted"/>
<feature type="compositionally biased region" description="Basic and acidic residues" evidence="2">
    <location>
        <begin position="850"/>
        <end position="868"/>
    </location>
</feature>
<feature type="compositionally biased region" description="Pro residues" evidence="2">
    <location>
        <begin position="2835"/>
        <end position="2845"/>
    </location>
</feature>
<feature type="compositionally biased region" description="Basic and acidic residues" evidence="2">
    <location>
        <begin position="1688"/>
        <end position="1698"/>
    </location>
</feature>
<name>A0ABR1FN31_AURAN</name>
<feature type="compositionally biased region" description="Low complexity" evidence="2">
    <location>
        <begin position="4315"/>
        <end position="4325"/>
    </location>
</feature>
<feature type="region of interest" description="Disordered" evidence="2">
    <location>
        <begin position="4006"/>
        <end position="4033"/>
    </location>
</feature>
<feature type="region of interest" description="Disordered" evidence="2">
    <location>
        <begin position="1"/>
        <end position="48"/>
    </location>
</feature>
<feature type="region of interest" description="Disordered" evidence="2">
    <location>
        <begin position="1166"/>
        <end position="1195"/>
    </location>
</feature>
<feature type="compositionally biased region" description="Basic and acidic residues" evidence="2">
    <location>
        <begin position="1709"/>
        <end position="1726"/>
    </location>
</feature>
<feature type="region of interest" description="Disordered" evidence="2">
    <location>
        <begin position="183"/>
        <end position="204"/>
    </location>
</feature>
<dbReference type="Proteomes" id="UP001363151">
    <property type="component" value="Unassembled WGS sequence"/>
</dbReference>
<gene>
    <name evidence="3" type="ORF">SO694_00103099</name>
</gene>
<evidence type="ECO:0000313" key="3">
    <source>
        <dbReference type="EMBL" id="KAK7233894.1"/>
    </source>
</evidence>
<feature type="compositionally biased region" description="Basic and acidic residues" evidence="2">
    <location>
        <begin position="3516"/>
        <end position="3532"/>
    </location>
</feature>
<feature type="compositionally biased region" description="Basic residues" evidence="2">
    <location>
        <begin position="3540"/>
        <end position="3555"/>
    </location>
</feature>
<feature type="region of interest" description="Disordered" evidence="2">
    <location>
        <begin position="3069"/>
        <end position="3102"/>
    </location>
</feature>
<feature type="region of interest" description="Disordered" evidence="2">
    <location>
        <begin position="1885"/>
        <end position="1926"/>
    </location>
</feature>
<evidence type="ECO:0000256" key="2">
    <source>
        <dbReference type="SAM" id="MobiDB-lite"/>
    </source>
</evidence>
<feature type="coiled-coil region" evidence="1">
    <location>
        <begin position="1766"/>
        <end position="1793"/>
    </location>
</feature>
<dbReference type="PANTHER" id="PTHR45615">
    <property type="entry name" value="MYOSIN HEAVY CHAIN, NON-MUSCLE"/>
    <property type="match status" value="1"/>
</dbReference>
<evidence type="ECO:0000313" key="4">
    <source>
        <dbReference type="Proteomes" id="UP001363151"/>
    </source>
</evidence>
<feature type="compositionally biased region" description="Basic and acidic residues" evidence="2">
    <location>
        <begin position="884"/>
        <end position="894"/>
    </location>
</feature>
<feature type="region of interest" description="Disordered" evidence="2">
    <location>
        <begin position="765"/>
        <end position="1020"/>
    </location>
</feature>
<feature type="compositionally biased region" description="Acidic residues" evidence="2">
    <location>
        <begin position="3234"/>
        <end position="3245"/>
    </location>
</feature>
<feature type="region of interest" description="Disordered" evidence="2">
    <location>
        <begin position="1734"/>
        <end position="1753"/>
    </location>
</feature>
<feature type="region of interest" description="Disordered" evidence="2">
    <location>
        <begin position="3501"/>
        <end position="3592"/>
    </location>
</feature>
<feature type="coiled-coil region" evidence="1">
    <location>
        <begin position="456"/>
        <end position="524"/>
    </location>
</feature>
<feature type="compositionally biased region" description="Basic and acidic residues" evidence="2">
    <location>
        <begin position="833"/>
        <end position="843"/>
    </location>
</feature>
<feature type="compositionally biased region" description="Low complexity" evidence="2">
    <location>
        <begin position="1913"/>
        <end position="1926"/>
    </location>
</feature>
<feature type="region of interest" description="Disordered" evidence="2">
    <location>
        <begin position="399"/>
        <end position="422"/>
    </location>
</feature>
<feature type="region of interest" description="Disordered" evidence="2">
    <location>
        <begin position="2724"/>
        <end position="2746"/>
    </location>
</feature>
<feature type="compositionally biased region" description="Polar residues" evidence="2">
    <location>
        <begin position="809"/>
        <end position="825"/>
    </location>
</feature>
<feature type="compositionally biased region" description="Basic and acidic residues" evidence="2">
    <location>
        <begin position="2597"/>
        <end position="2611"/>
    </location>
</feature>
<feature type="compositionally biased region" description="Basic and acidic residues" evidence="2">
    <location>
        <begin position="528"/>
        <end position="539"/>
    </location>
</feature>
<feature type="compositionally biased region" description="Acidic residues" evidence="2">
    <location>
        <begin position="1284"/>
        <end position="1298"/>
    </location>
</feature>
<feature type="compositionally biased region" description="Low complexity" evidence="2">
    <location>
        <begin position="785"/>
        <end position="799"/>
    </location>
</feature>
<feature type="compositionally biased region" description="Pro residues" evidence="2">
    <location>
        <begin position="4016"/>
        <end position="4028"/>
    </location>
</feature>
<feature type="compositionally biased region" description="Basic and acidic residues" evidence="2">
    <location>
        <begin position="408"/>
        <end position="422"/>
    </location>
</feature>
<feature type="compositionally biased region" description="Basic residues" evidence="2">
    <location>
        <begin position="1269"/>
        <end position="1279"/>
    </location>
</feature>
<feature type="coiled-coil region" evidence="1">
    <location>
        <begin position="3795"/>
        <end position="3826"/>
    </location>
</feature>
<feature type="compositionally biased region" description="Polar residues" evidence="2">
    <location>
        <begin position="658"/>
        <end position="667"/>
    </location>
</feature>
<feature type="region of interest" description="Disordered" evidence="2">
    <location>
        <begin position="1442"/>
        <end position="1726"/>
    </location>
</feature>
<feature type="compositionally biased region" description="Basic and acidic residues" evidence="2">
    <location>
        <begin position="625"/>
        <end position="647"/>
    </location>
</feature>
<feature type="compositionally biased region" description="Basic and acidic residues" evidence="2">
    <location>
        <begin position="985"/>
        <end position="1004"/>
    </location>
</feature>
<feature type="compositionally biased region" description="Basic and acidic residues" evidence="2">
    <location>
        <begin position="1"/>
        <end position="10"/>
    </location>
</feature>
<organism evidence="3 4">
    <name type="scientific">Aureococcus anophagefferens</name>
    <name type="common">Harmful bloom alga</name>
    <dbReference type="NCBI Taxonomy" id="44056"/>
    <lineage>
        <taxon>Eukaryota</taxon>
        <taxon>Sar</taxon>
        <taxon>Stramenopiles</taxon>
        <taxon>Ochrophyta</taxon>
        <taxon>Pelagophyceae</taxon>
        <taxon>Pelagomonadales</taxon>
        <taxon>Pelagomonadaceae</taxon>
        <taxon>Aureococcus</taxon>
    </lineage>
</organism>
<feature type="region of interest" description="Disordered" evidence="2">
    <location>
        <begin position="2571"/>
        <end position="2626"/>
    </location>
</feature>
<feature type="compositionally biased region" description="Low complexity" evidence="2">
    <location>
        <begin position="1447"/>
        <end position="1470"/>
    </location>
</feature>
<dbReference type="PANTHER" id="PTHR45615:SF40">
    <property type="entry name" value="MYOSIN HEAVY CHAIN, NON-MUSCLE"/>
    <property type="match status" value="1"/>
</dbReference>
<feature type="compositionally biased region" description="Acidic residues" evidence="2">
    <location>
        <begin position="3565"/>
        <end position="3592"/>
    </location>
</feature>
<feature type="compositionally biased region" description="Basic and acidic residues" evidence="2">
    <location>
        <begin position="901"/>
        <end position="914"/>
    </location>
</feature>
<feature type="region of interest" description="Disordered" evidence="2">
    <location>
        <begin position="3221"/>
        <end position="3250"/>
    </location>
</feature>
<feature type="coiled-coil region" evidence="1">
    <location>
        <begin position="4150"/>
        <end position="4184"/>
    </location>
</feature>
<keyword evidence="1" id="KW-0175">Coiled coil</keyword>